<dbReference type="AlphaFoldDB" id="A0A318UEK7"/>
<feature type="domain" description="SusD-like N-terminal" evidence="7">
    <location>
        <begin position="115"/>
        <end position="245"/>
    </location>
</feature>
<evidence type="ECO:0000313" key="9">
    <source>
        <dbReference type="Proteomes" id="UP000248198"/>
    </source>
</evidence>
<keyword evidence="9" id="KW-1185">Reference proteome</keyword>
<evidence type="ECO:0000256" key="4">
    <source>
        <dbReference type="ARBA" id="ARBA00023136"/>
    </source>
</evidence>
<dbReference type="InterPro" id="IPR033985">
    <property type="entry name" value="SusD-like_N"/>
</dbReference>
<organism evidence="8 9">
    <name type="scientific">Pedobacter nutrimenti</name>
    <dbReference type="NCBI Taxonomy" id="1241337"/>
    <lineage>
        <taxon>Bacteria</taxon>
        <taxon>Pseudomonadati</taxon>
        <taxon>Bacteroidota</taxon>
        <taxon>Sphingobacteriia</taxon>
        <taxon>Sphingobacteriales</taxon>
        <taxon>Sphingobacteriaceae</taxon>
        <taxon>Pedobacter</taxon>
    </lineage>
</organism>
<comment type="caution">
    <text evidence="8">The sequence shown here is derived from an EMBL/GenBank/DDBJ whole genome shotgun (WGS) entry which is preliminary data.</text>
</comment>
<keyword evidence="3" id="KW-0732">Signal</keyword>
<dbReference type="Gene3D" id="1.25.40.390">
    <property type="match status" value="1"/>
</dbReference>
<evidence type="ECO:0000256" key="3">
    <source>
        <dbReference type="ARBA" id="ARBA00022729"/>
    </source>
</evidence>
<evidence type="ECO:0000313" key="8">
    <source>
        <dbReference type="EMBL" id="PYF74812.1"/>
    </source>
</evidence>
<keyword evidence="5" id="KW-0998">Cell outer membrane</keyword>
<comment type="similarity">
    <text evidence="2">Belongs to the SusD family.</text>
</comment>
<dbReference type="PROSITE" id="PS51257">
    <property type="entry name" value="PROKAR_LIPOPROTEIN"/>
    <property type="match status" value="1"/>
</dbReference>
<dbReference type="Proteomes" id="UP000248198">
    <property type="component" value="Unassembled WGS sequence"/>
</dbReference>
<dbReference type="SUPFAM" id="SSF48452">
    <property type="entry name" value="TPR-like"/>
    <property type="match status" value="1"/>
</dbReference>
<dbReference type="InterPro" id="IPR012944">
    <property type="entry name" value="SusD_RagB_dom"/>
</dbReference>
<protein>
    <submittedName>
        <fullName evidence="8">SusD-like starch-binding protein associating with outer membrane</fullName>
    </submittedName>
</protein>
<evidence type="ECO:0000256" key="2">
    <source>
        <dbReference type="ARBA" id="ARBA00006275"/>
    </source>
</evidence>
<dbReference type="GO" id="GO:0009279">
    <property type="term" value="C:cell outer membrane"/>
    <property type="evidence" value="ECO:0007669"/>
    <property type="project" value="UniProtKB-SubCell"/>
</dbReference>
<reference evidence="8 9" key="1">
    <citation type="submission" date="2018-06" db="EMBL/GenBank/DDBJ databases">
        <title>Genomic Encyclopedia of Archaeal and Bacterial Type Strains, Phase II (KMG-II): from individual species to whole genera.</title>
        <authorList>
            <person name="Goeker M."/>
        </authorList>
    </citation>
    <scope>NUCLEOTIDE SEQUENCE [LARGE SCALE GENOMIC DNA]</scope>
    <source>
        <strain evidence="8 9">DSM 27372</strain>
    </source>
</reference>
<comment type="subcellular location">
    <subcellularLocation>
        <location evidence="1">Cell outer membrane</location>
    </subcellularLocation>
</comment>
<dbReference type="InterPro" id="IPR011990">
    <property type="entry name" value="TPR-like_helical_dom_sf"/>
</dbReference>
<dbReference type="Pfam" id="PF14322">
    <property type="entry name" value="SusD-like_3"/>
    <property type="match status" value="1"/>
</dbReference>
<feature type="domain" description="RagB/SusD" evidence="6">
    <location>
        <begin position="336"/>
        <end position="500"/>
    </location>
</feature>
<name>A0A318UEK7_9SPHI</name>
<dbReference type="EMBL" id="QKLU01000003">
    <property type="protein sequence ID" value="PYF74812.1"/>
    <property type="molecule type" value="Genomic_DNA"/>
</dbReference>
<gene>
    <name evidence="8" type="ORF">B0O44_103258</name>
</gene>
<evidence type="ECO:0000259" key="7">
    <source>
        <dbReference type="Pfam" id="PF14322"/>
    </source>
</evidence>
<dbReference type="Pfam" id="PF07980">
    <property type="entry name" value="SusD_RagB"/>
    <property type="match status" value="1"/>
</dbReference>
<proteinExistence type="inferred from homology"/>
<sequence length="501" mass="56103">MNDNTYKQMATNIKLFITGLFLASIGFAGCSKNLNIEPGGNVSKEQIAQDPAALNKALNGIYLDLRSNGAGGTTLHSDFGLIGIRSGADLMSNDVIQAKSQHLGMFYTYDAGISNNVGTSIVWTTYYSRIFSINGLLGEINKIGVNSSNRSSYGQLLALRALSYFNLIRFYTFTYKGHENDPGIPLVLSNNDLETGLPRAVASEVYNQITKDIEGAIVALDGYNRPSKAQIDQRAAKAIAADIYLEKGDYKKAADYAYQARKDINLMTESDYTGTGFSRIDNPELIWGFDNNIQTISIGNYFASFFSMFDSTNQGYAGAAQIYKLIDKRLYESIPASDYRKKVFNGANSSPYSFNGTTKTYPPYVNWKFKDPSLFEGDYIYIRSSSLYYIEAEALARLGNEAQARQILFDITFTRDKAYQLSLNSGQALLDEIYLQKRIELWGEGYAWFDMKRLGIALERDYTNSNHTFGKFNLPANSPKFRFQFPDKEINNNPKIIQNSL</sequence>
<keyword evidence="4" id="KW-0472">Membrane</keyword>
<evidence type="ECO:0000259" key="6">
    <source>
        <dbReference type="Pfam" id="PF07980"/>
    </source>
</evidence>
<evidence type="ECO:0000256" key="5">
    <source>
        <dbReference type="ARBA" id="ARBA00023237"/>
    </source>
</evidence>
<accession>A0A318UEK7</accession>
<evidence type="ECO:0000256" key="1">
    <source>
        <dbReference type="ARBA" id="ARBA00004442"/>
    </source>
</evidence>